<evidence type="ECO:0000256" key="4">
    <source>
        <dbReference type="ARBA" id="ARBA00022884"/>
    </source>
</evidence>
<dbReference type="Proteomes" id="UP000813462">
    <property type="component" value="Unassembled WGS sequence"/>
</dbReference>
<dbReference type="PANTHER" id="PTHR11727:SF7">
    <property type="entry name" value="DIMETHYLADENOSINE TRANSFERASE-RELATED"/>
    <property type="match status" value="1"/>
</dbReference>
<feature type="compositionally biased region" description="Polar residues" evidence="6">
    <location>
        <begin position="341"/>
        <end position="350"/>
    </location>
</feature>
<keyword evidence="3 5" id="KW-0949">S-adenosyl-L-methionine</keyword>
<dbReference type="Gene3D" id="3.40.50.150">
    <property type="entry name" value="Vaccinia Virus protein VP39"/>
    <property type="match status" value="1"/>
</dbReference>
<keyword evidence="4" id="KW-0694">RNA-binding</keyword>
<dbReference type="EMBL" id="JAEACU010000007">
    <property type="protein sequence ID" value="KAH7521670.1"/>
    <property type="molecule type" value="Genomic_DNA"/>
</dbReference>
<dbReference type="Pfam" id="PF00398">
    <property type="entry name" value="RrnaAD"/>
    <property type="match status" value="1"/>
</dbReference>
<keyword evidence="1 5" id="KW-0489">Methyltransferase</keyword>
<feature type="region of interest" description="Disordered" evidence="6">
    <location>
        <begin position="146"/>
        <end position="207"/>
    </location>
</feature>
<keyword evidence="2 5" id="KW-0808">Transferase</keyword>
<dbReference type="EC" id="2.1.1.-" evidence="5"/>
<evidence type="ECO:0000256" key="5">
    <source>
        <dbReference type="RuleBase" id="RU362106"/>
    </source>
</evidence>
<reference evidence="7" key="1">
    <citation type="journal article" date="2021" name="Front. Plant Sci.">
        <title>Chromosome-Scale Genome Assembly for Chinese Sour Jujube and Insights Into Its Genome Evolution and Domestication Signature.</title>
        <authorList>
            <person name="Shen L.-Y."/>
            <person name="Luo H."/>
            <person name="Wang X.-L."/>
            <person name="Wang X.-M."/>
            <person name="Qiu X.-J."/>
            <person name="Liu H."/>
            <person name="Zhou S.-S."/>
            <person name="Jia K.-H."/>
            <person name="Nie S."/>
            <person name="Bao Y.-T."/>
            <person name="Zhang R.-G."/>
            <person name="Yun Q.-Z."/>
            <person name="Chai Y.-H."/>
            <person name="Lu J.-Y."/>
            <person name="Li Y."/>
            <person name="Zhao S.-W."/>
            <person name="Mao J.-F."/>
            <person name="Jia S.-G."/>
            <person name="Mao Y.-M."/>
        </authorList>
    </citation>
    <scope>NUCLEOTIDE SEQUENCE</scope>
    <source>
        <strain evidence="7">AT0</strain>
        <tissue evidence="7">Leaf</tissue>
    </source>
</reference>
<comment type="similarity">
    <text evidence="5">Belongs to the class I-like SAM-binding methyltransferase superfamily. rRNA adenine N(6)-methyltransferase family.</text>
</comment>
<dbReference type="InterPro" id="IPR029063">
    <property type="entry name" value="SAM-dependent_MTases_sf"/>
</dbReference>
<name>A0A978V2T7_ZIZJJ</name>
<dbReference type="GO" id="GO:0000179">
    <property type="term" value="F:rRNA (adenine-N6,N6-)-dimethyltransferase activity"/>
    <property type="evidence" value="ECO:0007669"/>
    <property type="project" value="TreeGrafter"/>
</dbReference>
<feature type="compositionally biased region" description="Polar residues" evidence="6">
    <location>
        <begin position="157"/>
        <end position="169"/>
    </location>
</feature>
<sequence>MVDTIVQKSRIKSTNTILEIGPGTGILTKKLLGVGKLVITIEINLRVVLELKRHFQGTPLSHRMNDFFDHFTDVELRTTNEGADNPQSKDSTAAAILADDPKQEPLPSTTGTHMMEGDLTRNGKETIIKPKPRDTPKTTLTKFDEGKEISNEKSAPLQGTSAPPTTIRNSRTESDFGQVKPLKGQNRGTSPVKVEPNPQEKAGLDLGLVNQPKDNNGLKGFLAESDEVIIAHIGTMEDRARTSHAEGLVTSVDGASSSTKATILLSTAERSQPLFRCLSKLTIENCPKLDSMPLYPNLDEVLKLNNSSLEPLRQTMRMSVAGQQIPTTTAADEASTSTISNSVPSTRTSSPLSKLRNLCIVGMTELDFSTGSNHQIFKYFRTSKDYVLWPAQVPEHHNPCLLSGVGV</sequence>
<feature type="region of interest" description="Disordered" evidence="6">
    <location>
        <begin position="327"/>
        <end position="350"/>
    </location>
</feature>
<accession>A0A978V2T7</accession>
<feature type="compositionally biased region" description="Polar residues" evidence="6">
    <location>
        <begin position="79"/>
        <end position="91"/>
    </location>
</feature>
<keyword evidence="5" id="KW-0698">rRNA processing</keyword>
<feature type="region of interest" description="Disordered" evidence="6">
    <location>
        <begin position="79"/>
        <end position="117"/>
    </location>
</feature>
<evidence type="ECO:0000256" key="2">
    <source>
        <dbReference type="ARBA" id="ARBA00022679"/>
    </source>
</evidence>
<organism evidence="7 8">
    <name type="scientific">Ziziphus jujuba var. spinosa</name>
    <dbReference type="NCBI Taxonomy" id="714518"/>
    <lineage>
        <taxon>Eukaryota</taxon>
        <taxon>Viridiplantae</taxon>
        <taxon>Streptophyta</taxon>
        <taxon>Embryophyta</taxon>
        <taxon>Tracheophyta</taxon>
        <taxon>Spermatophyta</taxon>
        <taxon>Magnoliopsida</taxon>
        <taxon>eudicotyledons</taxon>
        <taxon>Gunneridae</taxon>
        <taxon>Pentapetalae</taxon>
        <taxon>rosids</taxon>
        <taxon>fabids</taxon>
        <taxon>Rosales</taxon>
        <taxon>Rhamnaceae</taxon>
        <taxon>Paliureae</taxon>
        <taxon>Ziziphus</taxon>
    </lineage>
</organism>
<evidence type="ECO:0000256" key="6">
    <source>
        <dbReference type="SAM" id="MobiDB-lite"/>
    </source>
</evidence>
<dbReference type="PANTHER" id="PTHR11727">
    <property type="entry name" value="DIMETHYLADENOSINE TRANSFERASE"/>
    <property type="match status" value="1"/>
</dbReference>
<evidence type="ECO:0000256" key="3">
    <source>
        <dbReference type="ARBA" id="ARBA00022691"/>
    </source>
</evidence>
<evidence type="ECO:0000313" key="8">
    <source>
        <dbReference type="Proteomes" id="UP000813462"/>
    </source>
</evidence>
<dbReference type="GO" id="GO:0005730">
    <property type="term" value="C:nucleolus"/>
    <property type="evidence" value="ECO:0007669"/>
    <property type="project" value="TreeGrafter"/>
</dbReference>
<dbReference type="InterPro" id="IPR001737">
    <property type="entry name" value="KsgA/Erm"/>
</dbReference>
<comment type="caution">
    <text evidence="7">The sequence shown here is derived from an EMBL/GenBank/DDBJ whole genome shotgun (WGS) entry which is preliminary data.</text>
</comment>
<dbReference type="AlphaFoldDB" id="A0A978V2T7"/>
<feature type="compositionally biased region" description="Low complexity" evidence="6">
    <location>
        <begin position="327"/>
        <end position="340"/>
    </location>
</feature>
<proteinExistence type="inferred from homology"/>
<gene>
    <name evidence="7" type="ORF">FEM48_Zijuj07G0057600</name>
</gene>
<dbReference type="SUPFAM" id="SSF53335">
    <property type="entry name" value="S-adenosyl-L-methionine-dependent methyltransferases"/>
    <property type="match status" value="1"/>
</dbReference>
<protein>
    <recommendedName>
        <fullName evidence="5">rRNA adenine N(6)-methyltransferase</fullName>
        <ecNumber evidence="5">2.1.1.-</ecNumber>
    </recommendedName>
</protein>
<dbReference type="GO" id="GO:0003723">
    <property type="term" value="F:RNA binding"/>
    <property type="evidence" value="ECO:0007669"/>
    <property type="project" value="UniProtKB-KW"/>
</dbReference>
<evidence type="ECO:0000256" key="1">
    <source>
        <dbReference type="ARBA" id="ARBA00022603"/>
    </source>
</evidence>
<evidence type="ECO:0000313" key="7">
    <source>
        <dbReference type="EMBL" id="KAH7521670.1"/>
    </source>
</evidence>